<accession>A0A1W6ZV98</accession>
<feature type="compositionally biased region" description="Pro residues" evidence="1">
    <location>
        <begin position="68"/>
        <end position="81"/>
    </location>
</feature>
<keyword evidence="2" id="KW-0732">Signal</keyword>
<dbReference type="KEGG" id="psin:CAK95_20745"/>
<evidence type="ECO:0000256" key="2">
    <source>
        <dbReference type="SAM" id="SignalP"/>
    </source>
</evidence>
<organism evidence="3 4">
    <name type="scientific">Pseudorhodoplanes sinuspersici</name>
    <dbReference type="NCBI Taxonomy" id="1235591"/>
    <lineage>
        <taxon>Bacteria</taxon>
        <taxon>Pseudomonadati</taxon>
        <taxon>Pseudomonadota</taxon>
        <taxon>Alphaproteobacteria</taxon>
        <taxon>Hyphomicrobiales</taxon>
        <taxon>Pseudorhodoplanes</taxon>
    </lineage>
</organism>
<evidence type="ECO:0000256" key="1">
    <source>
        <dbReference type="SAM" id="MobiDB-lite"/>
    </source>
</evidence>
<evidence type="ECO:0000313" key="3">
    <source>
        <dbReference type="EMBL" id="ARQ01250.1"/>
    </source>
</evidence>
<reference evidence="3 4" key="1">
    <citation type="submission" date="2017-05" db="EMBL/GenBank/DDBJ databases">
        <title>Full genome sequence of Pseudorhodoplanes sinuspersici.</title>
        <authorList>
            <person name="Dastgheib S.M.M."/>
            <person name="Shavandi M."/>
            <person name="Tirandaz H."/>
        </authorList>
    </citation>
    <scope>NUCLEOTIDE SEQUENCE [LARGE SCALE GENOMIC DNA]</scope>
    <source>
        <strain evidence="3 4">RIPI110</strain>
    </source>
</reference>
<dbReference type="AlphaFoldDB" id="A0A1W6ZV98"/>
<dbReference type="OrthoDB" id="9800206at2"/>
<keyword evidence="4" id="KW-1185">Reference proteome</keyword>
<dbReference type="Proteomes" id="UP000194137">
    <property type="component" value="Chromosome"/>
</dbReference>
<feature type="signal peptide" evidence="2">
    <location>
        <begin position="1"/>
        <end position="29"/>
    </location>
</feature>
<gene>
    <name evidence="3" type="ORF">CAK95_20745</name>
</gene>
<proteinExistence type="predicted"/>
<dbReference type="STRING" id="1235591.CAK95_20745"/>
<dbReference type="EMBL" id="CP021112">
    <property type="protein sequence ID" value="ARQ01250.1"/>
    <property type="molecule type" value="Genomic_DNA"/>
</dbReference>
<name>A0A1W6ZV98_9HYPH</name>
<feature type="compositionally biased region" description="Low complexity" evidence="1">
    <location>
        <begin position="41"/>
        <end position="61"/>
    </location>
</feature>
<sequence length="351" mass="36721">MRVRGATAGWAAARMAFAIAVLLAVPALAQPFTSGTGSGGPMPIAPGAAPPAASLAAPGPSDVLRPPGNIPIPVAPLPPPAQVERTPAGPALTAPSVPAGQVALYLTARFGKDLPQIPSGIVWRVYPERPDHTGAMRLIREDKTAAPTMLLPPGSYIIHASIGNAQALKKVQLRAETVRETFDIPAGGIRIEGKVGDARIPAGQIHFDIYKGSQFEPGDKHPLMQNAMTGEVMLVPEGTYHIVSHYGDGNAVVRSDIRVQAAKVTDVSVTHRAAIITLKLVTTAGGEALANTQWSVLTPGGDVIKESIGAFPRVILAEGEYRVIARNEGRSFQHDFNVVTGVDSEIAVVAQ</sequence>
<feature type="chain" id="PRO_5043332683" evidence="2">
    <location>
        <begin position="30"/>
        <end position="351"/>
    </location>
</feature>
<protein>
    <submittedName>
        <fullName evidence="3">Uncharacterized protein</fullName>
    </submittedName>
</protein>
<evidence type="ECO:0000313" key="4">
    <source>
        <dbReference type="Proteomes" id="UP000194137"/>
    </source>
</evidence>
<feature type="region of interest" description="Disordered" evidence="1">
    <location>
        <begin position="35"/>
        <end position="92"/>
    </location>
</feature>